<dbReference type="InterPro" id="IPR014729">
    <property type="entry name" value="Rossmann-like_a/b/a_fold"/>
</dbReference>
<evidence type="ECO:0000313" key="2">
    <source>
        <dbReference type="Proteomes" id="UP000093796"/>
    </source>
</evidence>
<reference evidence="1 2" key="1">
    <citation type="submission" date="2016-05" db="EMBL/GenBank/DDBJ databases">
        <title>Genome sequencing of Acetobacter pasteurianus strain SRCM100623.</title>
        <authorList>
            <person name="Song Y.R."/>
        </authorList>
    </citation>
    <scope>NUCLEOTIDE SEQUENCE [LARGE SCALE GENOMIC DNA]</scope>
    <source>
        <strain evidence="1 2">SRCM100623</strain>
    </source>
</reference>
<protein>
    <submittedName>
        <fullName evidence="1">Uncharacterized protein</fullName>
    </submittedName>
</protein>
<dbReference type="OrthoDB" id="7269512at2"/>
<dbReference type="AlphaFoldDB" id="A0A1A0DDV9"/>
<dbReference type="eggNOG" id="COG1434">
    <property type="taxonomic scope" value="Bacteria"/>
</dbReference>
<dbReference type="InterPro" id="IPR003848">
    <property type="entry name" value="DUF218"/>
</dbReference>
<dbReference type="Proteomes" id="UP000093796">
    <property type="component" value="Unassembled WGS sequence"/>
</dbReference>
<dbReference type="PANTHER" id="PTHR30336">
    <property type="entry name" value="INNER MEMBRANE PROTEIN, PROBABLE PERMEASE"/>
    <property type="match status" value="1"/>
</dbReference>
<evidence type="ECO:0000313" key="1">
    <source>
        <dbReference type="EMBL" id="OAZ73046.1"/>
    </source>
</evidence>
<dbReference type="InterPro" id="IPR051599">
    <property type="entry name" value="Cell_Envelope_Assoc"/>
</dbReference>
<dbReference type="EMBL" id="LYUD01000099">
    <property type="protein sequence ID" value="OAZ73046.1"/>
    <property type="molecule type" value="Genomic_DNA"/>
</dbReference>
<proteinExistence type="predicted"/>
<dbReference type="Pfam" id="PF02698">
    <property type="entry name" value="DUF218"/>
    <property type="match status" value="1"/>
</dbReference>
<dbReference type="PANTHER" id="PTHR30336:SF4">
    <property type="entry name" value="ENVELOPE BIOGENESIS FACTOR ELYC"/>
    <property type="match status" value="1"/>
</dbReference>
<dbReference type="GO" id="GO:0000270">
    <property type="term" value="P:peptidoglycan metabolic process"/>
    <property type="evidence" value="ECO:0007669"/>
    <property type="project" value="TreeGrafter"/>
</dbReference>
<accession>A0A1A0DDV9</accession>
<name>A0A1A0DDV9_ACEPA</name>
<dbReference type="GO" id="GO:0005886">
    <property type="term" value="C:plasma membrane"/>
    <property type="evidence" value="ECO:0007669"/>
    <property type="project" value="TreeGrafter"/>
</dbReference>
<dbReference type="CDD" id="cd06259">
    <property type="entry name" value="YdcF-like"/>
    <property type="match status" value="1"/>
</dbReference>
<dbReference type="Gene3D" id="3.40.50.620">
    <property type="entry name" value="HUPs"/>
    <property type="match status" value="1"/>
</dbReference>
<dbReference type="GO" id="GO:0043164">
    <property type="term" value="P:Gram-negative-bacterium-type cell wall biogenesis"/>
    <property type="evidence" value="ECO:0007669"/>
    <property type="project" value="TreeGrafter"/>
</dbReference>
<dbReference type="PATRIC" id="fig|438.15.peg.1781"/>
<organism evidence="1 2">
    <name type="scientific">Acetobacter pasteurianus</name>
    <name type="common">Acetobacter turbidans</name>
    <dbReference type="NCBI Taxonomy" id="438"/>
    <lineage>
        <taxon>Bacteria</taxon>
        <taxon>Pseudomonadati</taxon>
        <taxon>Pseudomonadota</taxon>
        <taxon>Alphaproteobacteria</taxon>
        <taxon>Acetobacterales</taxon>
        <taxon>Acetobacteraceae</taxon>
        <taxon>Acetobacter</taxon>
    </lineage>
</organism>
<comment type="caution">
    <text evidence="1">The sequence shown here is derived from an EMBL/GenBank/DDBJ whole genome shotgun (WGS) entry which is preliminary data.</text>
</comment>
<sequence>MSALPVIIFGAALNPDGSPSVALLNRVHSALVFGAAHGSVVYIPTGGVPQNGQTEADVMASCLLKAGVALDTILAEPTAGDTFDSAVACTRLLRQAGYSAAQPIAVVSSPLHLPRCVLLMRLAGWKVQAVPFLRAQPHVPNMRKKLLRIAHECLALPWDALLVLGWRIVRR</sequence>
<gene>
    <name evidence="1" type="ORF">SRCM100623_01591</name>
</gene>
<dbReference type="RefSeq" id="WP_003628813.1">
    <property type="nucleotide sequence ID" value="NZ_LYUD01000099.1"/>
</dbReference>